<keyword evidence="3" id="KW-1185">Reference proteome</keyword>
<dbReference type="EMBL" id="AP017372">
    <property type="protein sequence ID" value="BAU58640.1"/>
    <property type="molecule type" value="Genomic_DNA"/>
</dbReference>
<evidence type="ECO:0000313" key="2">
    <source>
        <dbReference type="EMBL" id="BAU58640.1"/>
    </source>
</evidence>
<evidence type="ECO:0000313" key="3">
    <source>
        <dbReference type="Proteomes" id="UP000218890"/>
    </source>
</evidence>
<dbReference type="Proteomes" id="UP000218890">
    <property type="component" value="Chromosome"/>
</dbReference>
<proteinExistence type="predicted"/>
<dbReference type="RefSeq" id="WP_096409977.1">
    <property type="nucleotide sequence ID" value="NZ_NRRM01000004.1"/>
</dbReference>
<organism evidence="2 3">
    <name type="scientific">Halorhodospira halochloris</name>
    <name type="common">Ectothiorhodospira halochloris</name>
    <dbReference type="NCBI Taxonomy" id="1052"/>
    <lineage>
        <taxon>Bacteria</taxon>
        <taxon>Pseudomonadati</taxon>
        <taxon>Pseudomonadota</taxon>
        <taxon>Gammaproteobacteria</taxon>
        <taxon>Chromatiales</taxon>
        <taxon>Ectothiorhodospiraceae</taxon>
        <taxon>Halorhodospira</taxon>
    </lineage>
</organism>
<dbReference type="Pfam" id="PF00144">
    <property type="entry name" value="Beta-lactamase"/>
    <property type="match status" value="1"/>
</dbReference>
<dbReference type="OrthoDB" id="119951at2"/>
<dbReference type="Gene3D" id="3.40.710.10">
    <property type="entry name" value="DD-peptidase/beta-lactamase superfamily"/>
    <property type="match status" value="1"/>
</dbReference>
<dbReference type="PANTHER" id="PTHR46825:SF15">
    <property type="entry name" value="BETA-LACTAMASE-RELATED DOMAIN-CONTAINING PROTEIN"/>
    <property type="match status" value="1"/>
</dbReference>
<protein>
    <submittedName>
        <fullName evidence="2">Beta-lactamase</fullName>
    </submittedName>
</protein>
<dbReference type="AlphaFoldDB" id="A0A0X8XAZ2"/>
<feature type="domain" description="Beta-lactamase-related" evidence="1">
    <location>
        <begin position="6"/>
        <end position="335"/>
    </location>
</feature>
<dbReference type="SUPFAM" id="SSF56601">
    <property type="entry name" value="beta-lactamase/transpeptidase-like"/>
    <property type="match status" value="1"/>
</dbReference>
<accession>A0A0X8XAZ2</accession>
<gene>
    <name evidence="2" type="ORF">HH1059_19450</name>
</gene>
<dbReference type="KEGG" id="hhk:HH1059_19450"/>
<dbReference type="InterPro" id="IPR012338">
    <property type="entry name" value="Beta-lactam/transpept-like"/>
</dbReference>
<sequence>MKYYEFRELIAEFANKFGIPGVAAGLWHKGKTVYAHHGVTSTENPLPIDNHTLFQSGSIGKTFTATALLMLESEGRVDLQSPVRRYIPELRLADESAAKQVTLQQLLNHTAGWEGDFFPDTGEGDDALARFVCRFNELTQLTSPGKVFSYNNAAFSLAGRVIEKVTGETYERAIRSMLLQPLGFRESFFSRDEIMTRRFAVGHTPAEDDRLQIARPWGLPRNSAPAGGISTSIADLLAWGRFHAGDSFRGDGLRELSFSKLSAMRTPTVHTPGGAFGDAMGIGWFLSNLGDTWLVSHSGSTPGQEASLSLLPDYDWALALLTNASPVGLAMNRELRQQVLASCTGIIEEPPKPKSVDSARLTAYAGEYRARGMCCRVDVDEAGELVLSVNNDPQLVEQATEADEASLSHPMTLQAGLVDEDTHRYVFKSGLFQGMTGYFDCNSDGETKGVHLFGRWLHRAKM</sequence>
<name>A0A0X8XAZ2_HALHR</name>
<dbReference type="InterPro" id="IPR050491">
    <property type="entry name" value="AmpC-like"/>
</dbReference>
<evidence type="ECO:0000259" key="1">
    <source>
        <dbReference type="Pfam" id="PF00144"/>
    </source>
</evidence>
<reference evidence="2" key="1">
    <citation type="submission" date="2016-02" db="EMBL/GenBank/DDBJ databases">
        <title>Halorhodospira halochloris DSM-1059 complete genome, version 2.</title>
        <authorList>
            <person name="Tsukatani Y."/>
        </authorList>
    </citation>
    <scope>NUCLEOTIDE SEQUENCE</scope>
    <source>
        <strain evidence="2">DSM 1059</strain>
    </source>
</reference>
<dbReference type="InterPro" id="IPR001466">
    <property type="entry name" value="Beta-lactam-related"/>
</dbReference>
<dbReference type="PANTHER" id="PTHR46825">
    <property type="entry name" value="D-ALANYL-D-ALANINE-CARBOXYPEPTIDASE/ENDOPEPTIDASE AMPH"/>
    <property type="match status" value="1"/>
</dbReference>